<dbReference type="EMBL" id="AP026933">
    <property type="protein sequence ID" value="BDT03845.1"/>
    <property type="molecule type" value="Genomic_DNA"/>
</dbReference>
<dbReference type="Proteomes" id="UP001163387">
    <property type="component" value="Chromosome"/>
</dbReference>
<gene>
    <name evidence="1" type="ORF">SHM_14910</name>
</gene>
<keyword evidence="2" id="KW-1185">Reference proteome</keyword>
<dbReference type="RefSeq" id="WP_281747851.1">
    <property type="nucleotide sequence ID" value="NZ_AP026933.1"/>
</dbReference>
<accession>A0ABM8BVH2</accession>
<evidence type="ECO:0000313" key="2">
    <source>
        <dbReference type="Proteomes" id="UP001163387"/>
    </source>
</evidence>
<evidence type="ECO:0000313" key="1">
    <source>
        <dbReference type="EMBL" id="BDT03845.1"/>
    </source>
</evidence>
<protein>
    <submittedName>
        <fullName evidence="1">Uncharacterized protein</fullName>
    </submittedName>
</protein>
<reference evidence="1 2" key="1">
    <citation type="journal article" date="2022" name="Front. Microbiol.">
        <title>Male-killing mechanisms vary between Spiroplasma species.</title>
        <authorList>
            <person name="Arai H."/>
            <person name="Inoue M."/>
            <person name="Kageyama D."/>
        </authorList>
    </citation>
    <scope>NUCLEOTIDE SEQUENCE [LARGE SCALE GENOMIC DNA]</scope>
    <source>
        <strain evidence="2">sHm</strain>
    </source>
</reference>
<organism evidence="1 2">
    <name type="scientific">Spiroplasma ixodetis</name>
    <dbReference type="NCBI Taxonomy" id="2141"/>
    <lineage>
        <taxon>Bacteria</taxon>
        <taxon>Bacillati</taxon>
        <taxon>Mycoplasmatota</taxon>
        <taxon>Mollicutes</taxon>
        <taxon>Entomoplasmatales</taxon>
        <taxon>Spiroplasmataceae</taxon>
        <taxon>Spiroplasma</taxon>
    </lineage>
</organism>
<sequence>MDLNINKNLKTKVLNNFLNLLAINLADTYLETLKKYKSKDVDELVLNFLDQVVYLVDEEIDITNVKNSSKISKMNTKQKEKFNNALRKDNKYRKMCSVLNFIYRVIKEEETQEQVFNNIYHFYEKSDAETLEIFSNDYKEKEKFDFFNEIKLKLKNSNSFLYKSNLQANI</sequence>
<name>A0ABM8BVH2_9MOLU</name>
<proteinExistence type="predicted"/>